<dbReference type="AlphaFoldDB" id="A0A6C0CAH6"/>
<dbReference type="EMBL" id="MN739358">
    <property type="protein sequence ID" value="QHT00705.1"/>
    <property type="molecule type" value="Genomic_DNA"/>
</dbReference>
<reference evidence="1" key="1">
    <citation type="journal article" date="2020" name="Nature">
        <title>Giant virus diversity and host interactions through global metagenomics.</title>
        <authorList>
            <person name="Schulz F."/>
            <person name="Roux S."/>
            <person name="Paez-Espino D."/>
            <person name="Jungbluth S."/>
            <person name="Walsh D.A."/>
            <person name="Denef V.J."/>
            <person name="McMahon K.D."/>
            <person name="Konstantinidis K.T."/>
            <person name="Eloe-Fadrosh E.A."/>
            <person name="Kyrpides N.C."/>
            <person name="Woyke T."/>
        </authorList>
    </citation>
    <scope>NUCLEOTIDE SEQUENCE</scope>
    <source>
        <strain evidence="1">GVMAG-M-3300020192-26</strain>
    </source>
</reference>
<accession>A0A6C0CAH6</accession>
<organism evidence="1">
    <name type="scientific">viral metagenome</name>
    <dbReference type="NCBI Taxonomy" id="1070528"/>
    <lineage>
        <taxon>unclassified sequences</taxon>
        <taxon>metagenomes</taxon>
        <taxon>organismal metagenomes</taxon>
    </lineage>
</organism>
<sequence>MPKYYQVILLLGQLLPIELTKIVTYMYVIIPSQKFKAGQVVFHFECGHISRCVLSYERRAFVLSNADTYSYDVENYLRILTEDVRIHYPTGTILTSTRTDRFINQCACDQKSVKNGAKRICFCKKIVTKFPCESCVSFTNDCIFPFCINLTTSTSPSLCVYHLRCDKCKNRYAYDTKYYTHGTGYLRKHCKFCKTTTCTHDMAGIFIRIFMDEINNPDT</sequence>
<protein>
    <submittedName>
        <fullName evidence="1">Uncharacterized protein</fullName>
    </submittedName>
</protein>
<name>A0A6C0CAH6_9ZZZZ</name>
<evidence type="ECO:0000313" key="1">
    <source>
        <dbReference type="EMBL" id="QHT00705.1"/>
    </source>
</evidence>
<proteinExistence type="predicted"/>